<feature type="transmembrane region" description="Helical" evidence="6">
    <location>
        <begin position="70"/>
        <end position="91"/>
    </location>
</feature>
<evidence type="ECO:0000259" key="7">
    <source>
        <dbReference type="PROSITE" id="PS50845"/>
    </source>
</evidence>
<evidence type="ECO:0000256" key="3">
    <source>
        <dbReference type="ARBA" id="ARBA00022824"/>
    </source>
</evidence>
<protein>
    <recommendedName>
        <fullName evidence="6">Reticulon-like protein</fullName>
    </recommendedName>
</protein>
<reference evidence="8 10" key="1">
    <citation type="journal article" date="2012" name="Nature">
        <title>Algal genomes reveal evolutionary mosaicism and the fate of nucleomorphs.</title>
        <authorList>
            <consortium name="DOE Joint Genome Institute"/>
            <person name="Curtis B.A."/>
            <person name="Tanifuji G."/>
            <person name="Burki F."/>
            <person name="Gruber A."/>
            <person name="Irimia M."/>
            <person name="Maruyama S."/>
            <person name="Arias M.C."/>
            <person name="Ball S.G."/>
            <person name="Gile G.H."/>
            <person name="Hirakawa Y."/>
            <person name="Hopkins J.F."/>
            <person name="Kuo A."/>
            <person name="Rensing S.A."/>
            <person name="Schmutz J."/>
            <person name="Symeonidi A."/>
            <person name="Elias M."/>
            <person name="Eveleigh R.J."/>
            <person name="Herman E.K."/>
            <person name="Klute M.J."/>
            <person name="Nakayama T."/>
            <person name="Obornik M."/>
            <person name="Reyes-Prieto A."/>
            <person name="Armbrust E.V."/>
            <person name="Aves S.J."/>
            <person name="Beiko R.G."/>
            <person name="Coutinho P."/>
            <person name="Dacks J.B."/>
            <person name="Durnford D.G."/>
            <person name="Fast N.M."/>
            <person name="Green B.R."/>
            <person name="Grisdale C.J."/>
            <person name="Hempel F."/>
            <person name="Henrissat B."/>
            <person name="Hoppner M.P."/>
            <person name="Ishida K."/>
            <person name="Kim E."/>
            <person name="Koreny L."/>
            <person name="Kroth P.G."/>
            <person name="Liu Y."/>
            <person name="Malik S.B."/>
            <person name="Maier U.G."/>
            <person name="McRose D."/>
            <person name="Mock T."/>
            <person name="Neilson J.A."/>
            <person name="Onodera N.T."/>
            <person name="Poole A.M."/>
            <person name="Pritham E.J."/>
            <person name="Richards T.A."/>
            <person name="Rocap G."/>
            <person name="Roy S.W."/>
            <person name="Sarai C."/>
            <person name="Schaack S."/>
            <person name="Shirato S."/>
            <person name="Slamovits C.H."/>
            <person name="Spencer D.F."/>
            <person name="Suzuki S."/>
            <person name="Worden A.Z."/>
            <person name="Zauner S."/>
            <person name="Barry K."/>
            <person name="Bell C."/>
            <person name="Bharti A.K."/>
            <person name="Crow J.A."/>
            <person name="Grimwood J."/>
            <person name="Kramer R."/>
            <person name="Lindquist E."/>
            <person name="Lucas S."/>
            <person name="Salamov A."/>
            <person name="McFadden G.I."/>
            <person name="Lane C.E."/>
            <person name="Keeling P.J."/>
            <person name="Gray M.W."/>
            <person name="Grigoriev I.V."/>
            <person name="Archibald J.M."/>
        </authorList>
    </citation>
    <scope>NUCLEOTIDE SEQUENCE</scope>
    <source>
        <strain evidence="8 10">CCMP2712</strain>
    </source>
</reference>
<keyword evidence="2 6" id="KW-0812">Transmembrane</keyword>
<evidence type="ECO:0000313" key="8">
    <source>
        <dbReference type="EMBL" id="EKX43992.1"/>
    </source>
</evidence>
<dbReference type="HOGENOM" id="CLU_1301762_0_0_1"/>
<dbReference type="AlphaFoldDB" id="L1J6N9"/>
<dbReference type="Proteomes" id="UP000011087">
    <property type="component" value="Unassembled WGS sequence"/>
</dbReference>
<proteinExistence type="predicted"/>
<dbReference type="GeneID" id="17300646"/>
<reference evidence="9" key="3">
    <citation type="submission" date="2016-03" db="UniProtKB">
        <authorList>
            <consortium name="EnsemblProtists"/>
        </authorList>
    </citation>
    <scope>IDENTIFICATION</scope>
</reference>
<evidence type="ECO:0000313" key="10">
    <source>
        <dbReference type="Proteomes" id="UP000011087"/>
    </source>
</evidence>
<dbReference type="EMBL" id="JH993007">
    <property type="protein sequence ID" value="EKX43992.1"/>
    <property type="molecule type" value="Genomic_DNA"/>
</dbReference>
<evidence type="ECO:0000256" key="1">
    <source>
        <dbReference type="ARBA" id="ARBA00004477"/>
    </source>
</evidence>
<dbReference type="GO" id="GO:0005789">
    <property type="term" value="C:endoplasmic reticulum membrane"/>
    <property type="evidence" value="ECO:0007669"/>
    <property type="project" value="UniProtKB-SubCell"/>
</dbReference>
<dbReference type="RefSeq" id="XP_005830972.1">
    <property type="nucleotide sequence ID" value="XM_005830915.1"/>
</dbReference>
<dbReference type="Pfam" id="PF02453">
    <property type="entry name" value="Reticulon"/>
    <property type="match status" value="1"/>
</dbReference>
<accession>L1J6N9</accession>
<dbReference type="PROSITE" id="PS50845">
    <property type="entry name" value="RETICULON"/>
    <property type="match status" value="1"/>
</dbReference>
<dbReference type="InterPro" id="IPR003388">
    <property type="entry name" value="Reticulon"/>
</dbReference>
<feature type="transmembrane region" description="Helical" evidence="6">
    <location>
        <begin position="148"/>
        <end position="175"/>
    </location>
</feature>
<keyword evidence="5 6" id="KW-0472">Membrane</keyword>
<gene>
    <name evidence="8" type="ORF">GUITHDRAFT_163708</name>
</gene>
<dbReference type="KEGG" id="gtt:GUITHDRAFT_163708"/>
<keyword evidence="10" id="KW-1185">Reference proteome</keyword>
<organism evidence="8">
    <name type="scientific">Guillardia theta (strain CCMP2712)</name>
    <name type="common">Cryptophyte</name>
    <dbReference type="NCBI Taxonomy" id="905079"/>
    <lineage>
        <taxon>Eukaryota</taxon>
        <taxon>Cryptophyceae</taxon>
        <taxon>Pyrenomonadales</taxon>
        <taxon>Geminigeraceae</taxon>
        <taxon>Guillardia</taxon>
    </lineage>
</organism>
<keyword evidence="3 6" id="KW-0256">Endoplasmic reticulum</keyword>
<name>L1J6N9_GUITC</name>
<evidence type="ECO:0000256" key="5">
    <source>
        <dbReference type="ARBA" id="ARBA00023136"/>
    </source>
</evidence>
<feature type="domain" description="Reticulon" evidence="7">
    <location>
        <begin position="40"/>
        <end position="203"/>
    </location>
</feature>
<evidence type="ECO:0000256" key="4">
    <source>
        <dbReference type="ARBA" id="ARBA00022989"/>
    </source>
</evidence>
<evidence type="ECO:0000313" key="9">
    <source>
        <dbReference type="EnsemblProtists" id="EKX43992"/>
    </source>
</evidence>
<evidence type="ECO:0000256" key="6">
    <source>
        <dbReference type="RuleBase" id="RU363132"/>
    </source>
</evidence>
<dbReference type="EnsemblProtists" id="EKX43992">
    <property type="protein sequence ID" value="EKX43992"/>
    <property type="gene ID" value="GUITHDRAFT_163708"/>
</dbReference>
<reference evidence="10" key="2">
    <citation type="submission" date="2012-11" db="EMBL/GenBank/DDBJ databases">
        <authorList>
            <person name="Kuo A."/>
            <person name="Curtis B.A."/>
            <person name="Tanifuji G."/>
            <person name="Burki F."/>
            <person name="Gruber A."/>
            <person name="Irimia M."/>
            <person name="Maruyama S."/>
            <person name="Arias M.C."/>
            <person name="Ball S.G."/>
            <person name="Gile G.H."/>
            <person name="Hirakawa Y."/>
            <person name="Hopkins J.F."/>
            <person name="Rensing S.A."/>
            <person name="Schmutz J."/>
            <person name="Symeonidi A."/>
            <person name="Elias M."/>
            <person name="Eveleigh R.J."/>
            <person name="Herman E.K."/>
            <person name="Klute M.J."/>
            <person name="Nakayama T."/>
            <person name="Obornik M."/>
            <person name="Reyes-Prieto A."/>
            <person name="Armbrust E.V."/>
            <person name="Aves S.J."/>
            <person name="Beiko R.G."/>
            <person name="Coutinho P."/>
            <person name="Dacks J.B."/>
            <person name="Durnford D.G."/>
            <person name="Fast N.M."/>
            <person name="Green B.R."/>
            <person name="Grisdale C."/>
            <person name="Hempe F."/>
            <person name="Henrissat B."/>
            <person name="Hoppner M.P."/>
            <person name="Ishida K.-I."/>
            <person name="Kim E."/>
            <person name="Koreny L."/>
            <person name="Kroth P.G."/>
            <person name="Liu Y."/>
            <person name="Malik S.-B."/>
            <person name="Maier U.G."/>
            <person name="McRose D."/>
            <person name="Mock T."/>
            <person name="Neilson J.A."/>
            <person name="Onodera N.T."/>
            <person name="Poole A.M."/>
            <person name="Pritham E.J."/>
            <person name="Richards T.A."/>
            <person name="Rocap G."/>
            <person name="Roy S.W."/>
            <person name="Sarai C."/>
            <person name="Schaack S."/>
            <person name="Shirato S."/>
            <person name="Slamovits C.H."/>
            <person name="Spencer D.F."/>
            <person name="Suzuki S."/>
            <person name="Worden A.Z."/>
            <person name="Zauner S."/>
            <person name="Barry K."/>
            <person name="Bell C."/>
            <person name="Bharti A.K."/>
            <person name="Crow J.A."/>
            <person name="Grimwood J."/>
            <person name="Kramer R."/>
            <person name="Lindquist E."/>
            <person name="Lucas S."/>
            <person name="Salamov A."/>
            <person name="McFadden G.I."/>
            <person name="Lane C.E."/>
            <person name="Keeling P.J."/>
            <person name="Gray M.W."/>
            <person name="Grigoriev I.V."/>
            <person name="Archibald J.M."/>
        </authorList>
    </citation>
    <scope>NUCLEOTIDE SEQUENCE</scope>
    <source>
        <strain evidence="10">CCMP2712</strain>
    </source>
</reference>
<sequence length="212" mass="23965">MIYMTNRWVGRNGRRLWEEGAIERDEKISSVTGVCFRFAVAKIALWQEWKKSSVVMFAGLSSYYFITVRGWSLISLLSIGGFLHLCASLAVKLYRKDGKGEVGNVVFQMNASVIAEYTKSVVAVVNQLSEWYQEQIDGMDYTKIGQIVGIYSVGLLAGIIFSDSTLLLLVFLGIMTCPSIYRNNRHIIDPYLSSLTSRHELKSQTPRETKNK</sequence>
<dbReference type="PaxDb" id="55529-EKX43992"/>
<keyword evidence="4 6" id="KW-1133">Transmembrane helix</keyword>
<comment type="subcellular location">
    <subcellularLocation>
        <location evidence="1 6">Endoplasmic reticulum membrane</location>
        <topology evidence="1 6">Multi-pass membrane protein</topology>
    </subcellularLocation>
</comment>
<evidence type="ECO:0000256" key="2">
    <source>
        <dbReference type="ARBA" id="ARBA00022692"/>
    </source>
</evidence>